<evidence type="ECO:0000313" key="3">
    <source>
        <dbReference type="Proteomes" id="UP000054324"/>
    </source>
</evidence>
<feature type="region of interest" description="Disordered" evidence="1">
    <location>
        <begin position="1"/>
        <end position="24"/>
    </location>
</feature>
<dbReference type="CTD" id="20330296"/>
<dbReference type="AlphaFoldDB" id="A0A074YU59"/>
<protein>
    <submittedName>
        <fullName evidence="2">Uncharacterized protein</fullName>
    </submittedName>
</protein>
<feature type="region of interest" description="Disordered" evidence="1">
    <location>
        <begin position="45"/>
        <end position="66"/>
    </location>
</feature>
<dbReference type="STRING" id="6198.A0A074YU59"/>
<feature type="non-terminal residue" evidence="2">
    <location>
        <position position="66"/>
    </location>
</feature>
<dbReference type="KEGG" id="ovi:T265_16131"/>
<dbReference type="OrthoDB" id="37886at2759"/>
<dbReference type="EMBL" id="KL603052">
    <property type="protein sequence ID" value="KER18336.1"/>
    <property type="molecule type" value="Genomic_DNA"/>
</dbReference>
<proteinExistence type="predicted"/>
<evidence type="ECO:0000313" key="2">
    <source>
        <dbReference type="EMBL" id="KER18336.1"/>
    </source>
</evidence>
<dbReference type="GeneID" id="20330296"/>
<dbReference type="RefSeq" id="XP_009177917.1">
    <property type="nucleotide sequence ID" value="XM_009179653.1"/>
</dbReference>
<sequence>MGSGMGMGRELKPPSDGFGYASSPSWNPSAGFNSSRAEFHPLGEQVVTGASGGTSIYSHYSDDIDV</sequence>
<organism evidence="2 3">
    <name type="scientific">Opisthorchis viverrini</name>
    <name type="common">Southeast Asian liver fluke</name>
    <dbReference type="NCBI Taxonomy" id="6198"/>
    <lineage>
        <taxon>Eukaryota</taxon>
        <taxon>Metazoa</taxon>
        <taxon>Spiralia</taxon>
        <taxon>Lophotrochozoa</taxon>
        <taxon>Platyhelminthes</taxon>
        <taxon>Trematoda</taxon>
        <taxon>Digenea</taxon>
        <taxon>Opisthorchiida</taxon>
        <taxon>Opisthorchiata</taxon>
        <taxon>Opisthorchiidae</taxon>
        <taxon>Opisthorchis</taxon>
    </lineage>
</organism>
<name>A0A074YU59_OPIVI</name>
<dbReference type="Proteomes" id="UP000054324">
    <property type="component" value="Unassembled WGS sequence"/>
</dbReference>
<gene>
    <name evidence="2" type="ORF">T265_16131</name>
</gene>
<keyword evidence="3" id="KW-1185">Reference proteome</keyword>
<evidence type="ECO:0000256" key="1">
    <source>
        <dbReference type="SAM" id="MobiDB-lite"/>
    </source>
</evidence>
<accession>A0A074YU59</accession>
<reference evidence="2 3" key="1">
    <citation type="submission" date="2013-11" db="EMBL/GenBank/DDBJ databases">
        <title>Opisthorchis viverrini - life in the bile duct.</title>
        <authorList>
            <person name="Young N.D."/>
            <person name="Nagarajan N."/>
            <person name="Lin S.J."/>
            <person name="Korhonen P.K."/>
            <person name="Jex A.R."/>
            <person name="Hall R.S."/>
            <person name="Safavi-Hemami H."/>
            <person name="Kaewkong W."/>
            <person name="Bertrand D."/>
            <person name="Gao S."/>
            <person name="Seet Q."/>
            <person name="Wongkham S."/>
            <person name="Teh B.T."/>
            <person name="Wongkham C."/>
            <person name="Intapan P.M."/>
            <person name="Maleewong W."/>
            <person name="Yang X."/>
            <person name="Hu M."/>
            <person name="Wang Z."/>
            <person name="Hofmann A."/>
            <person name="Sternberg P.W."/>
            <person name="Tan P."/>
            <person name="Wang J."/>
            <person name="Gasser R.B."/>
        </authorList>
    </citation>
    <scope>NUCLEOTIDE SEQUENCE [LARGE SCALE GENOMIC DNA]</scope>
</reference>